<comment type="caution">
    <text evidence="1">The sequence shown here is derived from an EMBL/GenBank/DDBJ whole genome shotgun (WGS) entry which is preliminary data.</text>
</comment>
<protein>
    <submittedName>
        <fullName evidence="1">Uncharacterized protein</fullName>
    </submittedName>
</protein>
<dbReference type="EMBL" id="JTDN01000003">
    <property type="protein sequence ID" value="KHL24205.1"/>
    <property type="molecule type" value="Genomic_DNA"/>
</dbReference>
<name>A0A0B2BWM2_9SPHN</name>
<evidence type="ECO:0000313" key="2">
    <source>
        <dbReference type="Proteomes" id="UP000030988"/>
    </source>
</evidence>
<organism evidence="1 2">
    <name type="scientific">Croceibacterium mercuriale</name>
    <dbReference type="NCBI Taxonomy" id="1572751"/>
    <lineage>
        <taxon>Bacteria</taxon>
        <taxon>Pseudomonadati</taxon>
        <taxon>Pseudomonadota</taxon>
        <taxon>Alphaproteobacteria</taxon>
        <taxon>Sphingomonadales</taxon>
        <taxon>Erythrobacteraceae</taxon>
        <taxon>Croceibacterium</taxon>
    </lineage>
</organism>
<keyword evidence="2" id="KW-1185">Reference proteome</keyword>
<evidence type="ECO:0000313" key="1">
    <source>
        <dbReference type="EMBL" id="KHL24205.1"/>
    </source>
</evidence>
<dbReference type="AlphaFoldDB" id="A0A0B2BWM2"/>
<gene>
    <name evidence="1" type="ORF">PK98_14500</name>
</gene>
<accession>A0A0B2BWM2</accession>
<reference evidence="1 2" key="1">
    <citation type="submission" date="2014-11" db="EMBL/GenBank/DDBJ databases">
        <title>Draft genome sequence of Kirrobacter mercurialis.</title>
        <authorList>
            <person name="Coil D.A."/>
            <person name="Eisen J.A."/>
        </authorList>
    </citation>
    <scope>NUCLEOTIDE SEQUENCE [LARGE SCALE GENOMIC DNA]</scope>
    <source>
        <strain evidence="1 2">Coronado</strain>
    </source>
</reference>
<sequence length="103" mass="10798">MQISEYGWQLTQAKPDSLRVPDELAAALHSVAPGVDAARAYADLFGAEPPRWHFEPAGGTEATIETVPGGADPLILLRAIAIAAPEAFAGDMAYVAVEPVTLN</sequence>
<dbReference type="Proteomes" id="UP000030988">
    <property type="component" value="Unassembled WGS sequence"/>
</dbReference>
<proteinExistence type="predicted"/>